<dbReference type="AlphaFoldDB" id="A0A6B0TTU5"/>
<feature type="chain" id="PRO_5025395982" evidence="1">
    <location>
        <begin position="21"/>
        <end position="75"/>
    </location>
</feature>
<protein>
    <submittedName>
        <fullName evidence="2">Putative secreted protein</fullName>
    </submittedName>
</protein>
<reference evidence="2" key="1">
    <citation type="submission" date="2019-12" db="EMBL/GenBank/DDBJ databases">
        <title>An insight into the sialome of adult female Ixodes ricinus ticks feeding for 6 days.</title>
        <authorList>
            <person name="Perner J."/>
            <person name="Ribeiro J.M.C."/>
        </authorList>
    </citation>
    <scope>NUCLEOTIDE SEQUENCE</scope>
    <source>
        <strain evidence="2">Semi-engorged</strain>
        <tissue evidence="2">Salivary glands</tissue>
    </source>
</reference>
<sequence>MGKMPCTIISALLLTKLGNTRPGQSHSHRPSSSCKVWKCFVLPGVVDTDTFLWLSRALMVELLPTLGYPTSPTTV</sequence>
<feature type="signal peptide" evidence="1">
    <location>
        <begin position="1"/>
        <end position="20"/>
    </location>
</feature>
<accession>A0A6B0TTU5</accession>
<organism evidence="2">
    <name type="scientific">Ixodes ricinus</name>
    <name type="common">Common tick</name>
    <name type="synonym">Acarus ricinus</name>
    <dbReference type="NCBI Taxonomy" id="34613"/>
    <lineage>
        <taxon>Eukaryota</taxon>
        <taxon>Metazoa</taxon>
        <taxon>Ecdysozoa</taxon>
        <taxon>Arthropoda</taxon>
        <taxon>Chelicerata</taxon>
        <taxon>Arachnida</taxon>
        <taxon>Acari</taxon>
        <taxon>Parasitiformes</taxon>
        <taxon>Ixodida</taxon>
        <taxon>Ixodoidea</taxon>
        <taxon>Ixodidae</taxon>
        <taxon>Ixodinae</taxon>
        <taxon>Ixodes</taxon>
    </lineage>
</organism>
<name>A0A6B0TTU5_IXORI</name>
<dbReference type="EMBL" id="GIFC01001319">
    <property type="protein sequence ID" value="MXU83402.1"/>
    <property type="molecule type" value="Transcribed_RNA"/>
</dbReference>
<keyword evidence="1" id="KW-0732">Signal</keyword>
<evidence type="ECO:0000313" key="2">
    <source>
        <dbReference type="EMBL" id="MXU83402.1"/>
    </source>
</evidence>
<proteinExistence type="predicted"/>
<evidence type="ECO:0000256" key="1">
    <source>
        <dbReference type="SAM" id="SignalP"/>
    </source>
</evidence>